<dbReference type="AlphaFoldDB" id="A0AAD5YFY7"/>
<dbReference type="EMBL" id="JANAWD010000415">
    <property type="protein sequence ID" value="KAJ3479813.1"/>
    <property type="molecule type" value="Genomic_DNA"/>
</dbReference>
<evidence type="ECO:0000313" key="1">
    <source>
        <dbReference type="EMBL" id="KAJ3479813.1"/>
    </source>
</evidence>
<organism evidence="1 2">
    <name type="scientific">Meripilus lineatus</name>
    <dbReference type="NCBI Taxonomy" id="2056292"/>
    <lineage>
        <taxon>Eukaryota</taxon>
        <taxon>Fungi</taxon>
        <taxon>Dikarya</taxon>
        <taxon>Basidiomycota</taxon>
        <taxon>Agaricomycotina</taxon>
        <taxon>Agaricomycetes</taxon>
        <taxon>Polyporales</taxon>
        <taxon>Meripilaceae</taxon>
        <taxon>Meripilus</taxon>
    </lineage>
</organism>
<keyword evidence="2" id="KW-1185">Reference proteome</keyword>
<protein>
    <submittedName>
        <fullName evidence="1">Uncharacterized protein</fullName>
    </submittedName>
</protein>
<evidence type="ECO:0000313" key="2">
    <source>
        <dbReference type="Proteomes" id="UP001212997"/>
    </source>
</evidence>
<gene>
    <name evidence="1" type="ORF">NLI96_g8800</name>
</gene>
<sequence length="517" mass="57288">MTDEAKNIIRILTTGDDTPLEKPTQACGLCDFTLQGIYRTPRDLFDCMEGVFVQKSWQYISTANVEDGIVWQHNTDYCGISAYGHTSLVGEMEWARRQPVGEIDPEKIVALNETGLPQQFTIGDLQYDILRLQAHDAIFSGIIPKEYGYEPIALLPTLKPGNAITFKPFSHLHVTYLHLKTGRDGPIVTQSFLPDEPPAPTYIPRSIEEFNHPPFEDYLRTPVDSPAPSPTFMPTTPNEFLGNPCGGWGTRLITPPRTPEYDPISIDPDEGFRSFTTIANGKKFMISTSAGSQSLRQATQLLITVTPRSQSGLFVEYTPLAWKVLDFASSGQYELNGIPSLFLSLSTCLSSNHDRSPAFAVNEHNKDSDQFTPVTPGEARVLQKGSRGMQWMPMDFPGQQQHELIAQNESGIPQTLILGSVHTMDPQWPDETDVFEGFVVFHVRSREVIVTEPAVMLQVYNVTGYTPGQPLRKADSSAFLFKGADQQAKPIDLTTLQDGTSFLLSSGSSGELSLEYA</sequence>
<reference evidence="1" key="1">
    <citation type="submission" date="2022-07" db="EMBL/GenBank/DDBJ databases">
        <title>Genome Sequence of Physisporinus lineatus.</title>
        <authorList>
            <person name="Buettner E."/>
        </authorList>
    </citation>
    <scope>NUCLEOTIDE SEQUENCE</scope>
    <source>
        <strain evidence="1">VT162</strain>
    </source>
</reference>
<comment type="caution">
    <text evidence="1">The sequence shown here is derived from an EMBL/GenBank/DDBJ whole genome shotgun (WGS) entry which is preliminary data.</text>
</comment>
<accession>A0AAD5YFY7</accession>
<dbReference type="Proteomes" id="UP001212997">
    <property type="component" value="Unassembled WGS sequence"/>
</dbReference>
<name>A0AAD5YFY7_9APHY</name>
<proteinExistence type="predicted"/>